<comment type="caution">
    <text evidence="2">The sequence shown here is derived from an EMBL/GenBank/DDBJ whole genome shotgun (WGS) entry which is preliminary data.</text>
</comment>
<evidence type="ECO:0000313" key="3">
    <source>
        <dbReference type="Proteomes" id="UP000770717"/>
    </source>
</evidence>
<dbReference type="GO" id="GO:0045747">
    <property type="term" value="P:positive regulation of Notch signaling pathway"/>
    <property type="evidence" value="ECO:0007669"/>
    <property type="project" value="TreeGrafter"/>
</dbReference>
<dbReference type="PANTHER" id="PTHR34761:SF1">
    <property type="entry name" value="NUCLEOLUS AND NEURAL PROGENITOR PROTEIN"/>
    <property type="match status" value="1"/>
</dbReference>
<gene>
    <name evidence="2" type="ORF">GDO78_000632</name>
</gene>
<feature type="region of interest" description="Disordered" evidence="1">
    <location>
        <begin position="185"/>
        <end position="233"/>
    </location>
</feature>
<feature type="compositionally biased region" description="Polar residues" evidence="1">
    <location>
        <begin position="203"/>
        <end position="213"/>
    </location>
</feature>
<reference evidence="2" key="1">
    <citation type="thesis" date="2020" institute="ProQuest LLC" country="789 East Eisenhower Parkway, Ann Arbor, MI, USA">
        <title>Comparative Genomics and Chromosome Evolution.</title>
        <authorList>
            <person name="Mudd A.B."/>
        </authorList>
    </citation>
    <scope>NUCLEOTIDE SEQUENCE</scope>
    <source>
        <strain evidence="2">HN-11 Male</strain>
        <tissue evidence="2">Kidney and liver</tissue>
    </source>
</reference>
<dbReference type="PANTHER" id="PTHR34761">
    <property type="entry name" value="NUCLEOLUS AND NEURAL PROGENITOR PROTEIN"/>
    <property type="match status" value="1"/>
</dbReference>
<accession>A0A8J6FQK7</accession>
<dbReference type="AlphaFoldDB" id="A0A8J6FQK7"/>
<dbReference type="Proteomes" id="UP000770717">
    <property type="component" value="Unassembled WGS sequence"/>
</dbReference>
<organism evidence="2 3">
    <name type="scientific">Eleutherodactylus coqui</name>
    <name type="common">Puerto Rican coqui</name>
    <dbReference type="NCBI Taxonomy" id="57060"/>
    <lineage>
        <taxon>Eukaryota</taxon>
        <taxon>Metazoa</taxon>
        <taxon>Chordata</taxon>
        <taxon>Craniata</taxon>
        <taxon>Vertebrata</taxon>
        <taxon>Euteleostomi</taxon>
        <taxon>Amphibia</taxon>
        <taxon>Batrachia</taxon>
        <taxon>Anura</taxon>
        <taxon>Neobatrachia</taxon>
        <taxon>Hyloidea</taxon>
        <taxon>Eleutherodactylidae</taxon>
        <taxon>Eleutherodactylinae</taxon>
        <taxon>Eleutherodactylus</taxon>
        <taxon>Eleutherodactylus</taxon>
    </lineage>
</organism>
<proteinExistence type="predicted"/>
<evidence type="ECO:0000256" key="1">
    <source>
        <dbReference type="SAM" id="MobiDB-lite"/>
    </source>
</evidence>
<dbReference type="OrthoDB" id="9899341at2759"/>
<dbReference type="InterPro" id="IPR052835">
    <property type="entry name" value="Nepro"/>
</dbReference>
<feature type="region of interest" description="Disordered" evidence="1">
    <location>
        <begin position="35"/>
        <end position="58"/>
    </location>
</feature>
<protein>
    <submittedName>
        <fullName evidence="2">Uncharacterized protein</fullName>
    </submittedName>
</protein>
<dbReference type="EMBL" id="WNTK01000001">
    <property type="protein sequence ID" value="KAG9492223.1"/>
    <property type="molecule type" value="Genomic_DNA"/>
</dbReference>
<name>A0A8J6FQK7_ELECQ</name>
<evidence type="ECO:0000313" key="2">
    <source>
        <dbReference type="EMBL" id="KAG9492223.1"/>
    </source>
</evidence>
<keyword evidence="3" id="KW-1185">Reference proteome</keyword>
<dbReference type="GO" id="GO:0005634">
    <property type="term" value="C:nucleus"/>
    <property type="evidence" value="ECO:0007669"/>
    <property type="project" value="TreeGrafter"/>
</dbReference>
<sequence>MVVLPVIMMCSCAGKLDTFDVKSLFLPAKASCLQDPGSKKKLNKSQKSPGASQHGRKKACVKHWVPKIQQVEDFKALSKLLLYAVKWCKERKLKAAAVFFRNRYLRCNRLQHAEALGYSLKKKLQFWKKSMCHSLHQPTLGKDDLKGCLTIQRLQQPWKCVVAHSQRHRRVKRKDFKRPLLRSDLFPDEQKPSSDAAPRPWTSELQESSTTGTDGCPTHADQDIDDIFSSIGI</sequence>